<name>A0A2I2MFZ4_9BACT</name>
<gene>
    <name evidence="5" type="ORF">LFTS_01189</name>
</gene>
<dbReference type="GO" id="GO:0030973">
    <property type="term" value="F:molybdate ion binding"/>
    <property type="evidence" value="ECO:0007669"/>
    <property type="project" value="InterPro"/>
</dbReference>
<dbReference type="InterPro" id="IPR044084">
    <property type="entry name" value="AvModA-like_subst-bd"/>
</dbReference>
<dbReference type="PANTHER" id="PTHR30632:SF14">
    <property type="entry name" value="TUNGSTATE_MOLYBDATE_CHROMATE-BINDING PROTEIN MODA"/>
    <property type="match status" value="1"/>
</dbReference>
<feature type="binding site" evidence="4">
    <location>
        <position position="82"/>
    </location>
    <ligand>
        <name>molybdate</name>
        <dbReference type="ChEBI" id="CHEBI:36264"/>
    </ligand>
</feature>
<evidence type="ECO:0000313" key="5">
    <source>
        <dbReference type="EMBL" id="SOU92562.1"/>
    </source>
</evidence>
<keyword evidence="2 4" id="KW-0479">Metal-binding</keyword>
<sequence length="275" mass="29746" precursor="true">MKGVGGRFFTRMPGRALVRQIFLSMVFFGVLCGVLCGTVRVHAASPPLRVAAAADLMPVLPSLLKRFTRQTGIPVLVSWGSSGEEAVAIRHGAPYDLFLSADSVYPETLAGKGFLKKDSLRVYARGVLVLWFSGRTPAEKPLPGIEGLAGSGIAKIAMANPRLAPYGLEARKCLESRGLWEVLKPKVVYGNSLAQVAWYLRAGAAQAGFLSEAHAKALSLRVPGGYSVLSPSCAPFLEQQMGILRRTGKPRRARALEMFLLGAKTRAYFRSHGYR</sequence>
<organism evidence="5">
    <name type="scientific">Leptospirillum ferriphilum</name>
    <dbReference type="NCBI Taxonomy" id="178606"/>
    <lineage>
        <taxon>Bacteria</taxon>
        <taxon>Pseudomonadati</taxon>
        <taxon>Nitrospirota</taxon>
        <taxon>Nitrospiria</taxon>
        <taxon>Nitrospirales</taxon>
        <taxon>Nitrospiraceae</taxon>
        <taxon>Leptospirillum</taxon>
    </lineage>
</organism>
<dbReference type="NCBIfam" id="TIGR01256">
    <property type="entry name" value="modA"/>
    <property type="match status" value="1"/>
</dbReference>
<keyword evidence="3" id="KW-0732">Signal</keyword>
<protein>
    <submittedName>
        <fullName evidence="5">Molybdate transport system substrate-binding protein</fullName>
    </submittedName>
</protein>
<dbReference type="RefSeq" id="WP_180271598.1">
    <property type="nucleotide sequence ID" value="NZ_OBMB01000001.1"/>
</dbReference>
<accession>A0A2I2MFZ4</accession>
<dbReference type="InterPro" id="IPR050682">
    <property type="entry name" value="ModA/WtpA"/>
</dbReference>
<dbReference type="GO" id="GO:0015689">
    <property type="term" value="P:molybdate ion transport"/>
    <property type="evidence" value="ECO:0007669"/>
    <property type="project" value="InterPro"/>
</dbReference>
<dbReference type="Pfam" id="PF13531">
    <property type="entry name" value="SBP_bac_11"/>
    <property type="match status" value="1"/>
</dbReference>
<comment type="similarity">
    <text evidence="1">Belongs to the bacterial solute-binding protein ModA family.</text>
</comment>
<evidence type="ECO:0000256" key="4">
    <source>
        <dbReference type="PIRSR" id="PIRSR004846-1"/>
    </source>
</evidence>
<proteinExistence type="inferred from homology"/>
<dbReference type="GO" id="GO:0046872">
    <property type="term" value="F:metal ion binding"/>
    <property type="evidence" value="ECO:0007669"/>
    <property type="project" value="UniProtKB-KW"/>
</dbReference>
<dbReference type="PIRSF" id="PIRSF004846">
    <property type="entry name" value="ModA"/>
    <property type="match status" value="1"/>
</dbReference>
<dbReference type="SUPFAM" id="SSF53850">
    <property type="entry name" value="Periplasmic binding protein-like II"/>
    <property type="match status" value="1"/>
</dbReference>
<dbReference type="AlphaFoldDB" id="A0A2I2MFZ4"/>
<evidence type="ECO:0000256" key="1">
    <source>
        <dbReference type="ARBA" id="ARBA00009175"/>
    </source>
</evidence>
<evidence type="ECO:0000256" key="2">
    <source>
        <dbReference type="ARBA" id="ARBA00022723"/>
    </source>
</evidence>
<reference evidence="5" key="1">
    <citation type="submission" date="2017-12" db="EMBL/GenBank/DDBJ databases">
        <authorList>
            <consortium name="SysMetEx"/>
        </authorList>
    </citation>
    <scope>NUCLEOTIDE SEQUENCE</scope>
    <source>
        <strain evidence="5">Pb_238</strain>
    </source>
</reference>
<dbReference type="Gene3D" id="3.40.190.10">
    <property type="entry name" value="Periplasmic binding protein-like II"/>
    <property type="match status" value="2"/>
</dbReference>
<dbReference type="CDD" id="cd13539">
    <property type="entry name" value="PBP2_AvModA"/>
    <property type="match status" value="1"/>
</dbReference>
<dbReference type="EMBL" id="LT966316">
    <property type="protein sequence ID" value="SOU92562.1"/>
    <property type="molecule type" value="Genomic_DNA"/>
</dbReference>
<evidence type="ECO:0000256" key="3">
    <source>
        <dbReference type="ARBA" id="ARBA00022729"/>
    </source>
</evidence>
<dbReference type="PANTHER" id="PTHR30632">
    <property type="entry name" value="MOLYBDATE-BINDING PERIPLASMIC PROTEIN"/>
    <property type="match status" value="1"/>
</dbReference>
<dbReference type="InterPro" id="IPR005950">
    <property type="entry name" value="ModA"/>
</dbReference>
<keyword evidence="4" id="KW-0500">Molybdenum</keyword>